<name>A0A9Q1QDF4_9CARY</name>
<dbReference type="AlphaFoldDB" id="A0A9Q1QDF4"/>
<dbReference type="EMBL" id="JAKOGI010000335">
    <property type="protein sequence ID" value="KAJ8436665.1"/>
    <property type="molecule type" value="Genomic_DNA"/>
</dbReference>
<dbReference type="OrthoDB" id="1928532at2759"/>
<feature type="compositionally biased region" description="Polar residues" evidence="1">
    <location>
        <begin position="174"/>
        <end position="193"/>
    </location>
</feature>
<gene>
    <name evidence="2" type="ORF">Cgig2_006375</name>
</gene>
<feature type="region of interest" description="Disordered" evidence="1">
    <location>
        <begin position="33"/>
        <end position="90"/>
    </location>
</feature>
<feature type="compositionally biased region" description="Low complexity" evidence="1">
    <location>
        <begin position="138"/>
        <end position="147"/>
    </location>
</feature>
<evidence type="ECO:0000313" key="3">
    <source>
        <dbReference type="Proteomes" id="UP001153076"/>
    </source>
</evidence>
<organism evidence="2 3">
    <name type="scientific">Carnegiea gigantea</name>
    <dbReference type="NCBI Taxonomy" id="171969"/>
    <lineage>
        <taxon>Eukaryota</taxon>
        <taxon>Viridiplantae</taxon>
        <taxon>Streptophyta</taxon>
        <taxon>Embryophyta</taxon>
        <taxon>Tracheophyta</taxon>
        <taxon>Spermatophyta</taxon>
        <taxon>Magnoliopsida</taxon>
        <taxon>eudicotyledons</taxon>
        <taxon>Gunneridae</taxon>
        <taxon>Pentapetalae</taxon>
        <taxon>Caryophyllales</taxon>
        <taxon>Cactineae</taxon>
        <taxon>Cactaceae</taxon>
        <taxon>Cactoideae</taxon>
        <taxon>Echinocereeae</taxon>
        <taxon>Carnegiea</taxon>
    </lineage>
</organism>
<reference evidence="2" key="1">
    <citation type="submission" date="2022-04" db="EMBL/GenBank/DDBJ databases">
        <title>Carnegiea gigantea Genome sequencing and assembly v2.</title>
        <authorList>
            <person name="Copetti D."/>
            <person name="Sanderson M.J."/>
            <person name="Burquez A."/>
            <person name="Wojciechowski M.F."/>
        </authorList>
    </citation>
    <scope>NUCLEOTIDE SEQUENCE</scope>
    <source>
        <strain evidence="2">SGP5-SGP5p</strain>
        <tissue evidence="2">Aerial part</tissue>
    </source>
</reference>
<keyword evidence="3" id="KW-1185">Reference proteome</keyword>
<evidence type="ECO:0000313" key="2">
    <source>
        <dbReference type="EMBL" id="KAJ8436665.1"/>
    </source>
</evidence>
<protein>
    <submittedName>
        <fullName evidence="2">Uncharacterized protein</fullName>
    </submittedName>
</protein>
<evidence type="ECO:0000256" key="1">
    <source>
        <dbReference type="SAM" id="MobiDB-lite"/>
    </source>
</evidence>
<accession>A0A9Q1QDF4</accession>
<comment type="caution">
    <text evidence="2">The sequence shown here is derived from an EMBL/GenBank/DDBJ whole genome shotgun (WGS) entry which is preliminary data.</text>
</comment>
<feature type="compositionally biased region" description="Gly residues" evidence="1">
    <location>
        <begin position="33"/>
        <end position="55"/>
    </location>
</feature>
<dbReference type="Proteomes" id="UP001153076">
    <property type="component" value="Unassembled WGS sequence"/>
</dbReference>
<feature type="region of interest" description="Disordered" evidence="1">
    <location>
        <begin position="105"/>
        <end position="206"/>
    </location>
</feature>
<proteinExistence type="predicted"/>
<sequence>MDEKSACKVCGRYGHEEAVCFEVIEYPPEWGTHGGGRCNRGGRSGRGGRGVSRGRGGSREYVSALFQGTGQNSRGAGPNLGTGSEEGTGPIAMANAETAAQVTIPGLSPDQECGPSIGDFSPAQQQEMNKAKGSPLDSSPESSQPGESEVRGSSEAGPVQGPTSSGPADPPSQLEVQSDYDQPSAPNTATGSGPSDKKATRAQKPPARFIRLRKKIGNSFEQGTFSDILTVFGEDLVYSIQKRLGLDSGRLPWELGSLLPAYSAIASACLVSKLPDRPNAVAEWLEFKA</sequence>